<dbReference type="OrthoDB" id="5599163at2759"/>
<evidence type="ECO:0000313" key="1">
    <source>
        <dbReference type="EMBL" id="KAG5462294.1"/>
    </source>
</evidence>
<dbReference type="Proteomes" id="UP000673691">
    <property type="component" value="Unassembled WGS sequence"/>
</dbReference>
<evidence type="ECO:0000313" key="2">
    <source>
        <dbReference type="Proteomes" id="UP000673691"/>
    </source>
</evidence>
<accession>A0A8H8DKW8</accession>
<name>A0A8H8DKW8_9FUNG</name>
<gene>
    <name evidence="1" type="ORF">BJ554DRAFT_5402</name>
</gene>
<dbReference type="AlphaFoldDB" id="A0A8H8DKW8"/>
<organism evidence="1 2">
    <name type="scientific">Olpidium bornovanus</name>
    <dbReference type="NCBI Taxonomy" id="278681"/>
    <lineage>
        <taxon>Eukaryota</taxon>
        <taxon>Fungi</taxon>
        <taxon>Fungi incertae sedis</taxon>
        <taxon>Olpidiomycota</taxon>
        <taxon>Olpidiomycotina</taxon>
        <taxon>Olpidiomycetes</taxon>
        <taxon>Olpidiales</taxon>
        <taxon>Olpidiaceae</taxon>
        <taxon>Olpidium</taxon>
    </lineage>
</organism>
<keyword evidence="2" id="KW-1185">Reference proteome</keyword>
<feature type="non-terminal residue" evidence="1">
    <location>
        <position position="69"/>
    </location>
</feature>
<reference evidence="1 2" key="1">
    <citation type="journal article" name="Sci. Rep.">
        <title>Genome-scale phylogenetic analyses confirm Olpidium as the closest living zoosporic fungus to the non-flagellated, terrestrial fungi.</title>
        <authorList>
            <person name="Chang Y."/>
            <person name="Rochon D."/>
            <person name="Sekimoto S."/>
            <person name="Wang Y."/>
            <person name="Chovatia M."/>
            <person name="Sandor L."/>
            <person name="Salamov A."/>
            <person name="Grigoriev I.V."/>
            <person name="Stajich J.E."/>
            <person name="Spatafora J.W."/>
        </authorList>
    </citation>
    <scope>NUCLEOTIDE SEQUENCE [LARGE SCALE GENOMIC DNA]</scope>
    <source>
        <strain evidence="1">S191</strain>
    </source>
</reference>
<proteinExistence type="predicted"/>
<sequence>MVIFTTKHTPWRLKPLPIPRAHYDKLLDLLRARCRERFCSVTRGRAVGKPYQRGGKKPLTITTTTVAIR</sequence>
<protein>
    <submittedName>
        <fullName evidence="1">Uncharacterized protein</fullName>
    </submittedName>
</protein>
<dbReference type="EMBL" id="JAEFCI010002344">
    <property type="protein sequence ID" value="KAG5462294.1"/>
    <property type="molecule type" value="Genomic_DNA"/>
</dbReference>
<comment type="caution">
    <text evidence="1">The sequence shown here is derived from an EMBL/GenBank/DDBJ whole genome shotgun (WGS) entry which is preliminary data.</text>
</comment>